<dbReference type="Proteomes" id="UP001373496">
    <property type="component" value="Unassembled WGS sequence"/>
</dbReference>
<feature type="transmembrane region" description="Helical" evidence="1">
    <location>
        <begin position="139"/>
        <end position="160"/>
    </location>
</feature>
<evidence type="ECO:0000259" key="2">
    <source>
        <dbReference type="Pfam" id="PF02517"/>
    </source>
</evidence>
<dbReference type="InterPro" id="IPR003675">
    <property type="entry name" value="Rce1/LyrA-like_dom"/>
</dbReference>
<keyword evidence="1" id="KW-0812">Transmembrane</keyword>
<keyword evidence="1" id="KW-1133">Transmembrane helix</keyword>
<accession>A0ABU8E7B9</accession>
<dbReference type="EC" id="3.4.-.-" evidence="3"/>
<name>A0ABU8E7B9_9ACTN</name>
<reference evidence="3 4" key="1">
    <citation type="submission" date="2024-03" db="EMBL/GenBank/DDBJ databases">
        <title>Draft genome sequence of Klenkia terrae.</title>
        <authorList>
            <person name="Duangmal K."/>
            <person name="Chantavorakit T."/>
        </authorList>
    </citation>
    <scope>NUCLEOTIDE SEQUENCE [LARGE SCALE GENOMIC DNA]</scope>
    <source>
        <strain evidence="3 4">JCM 17786</strain>
    </source>
</reference>
<gene>
    <name evidence="3" type="ORF">UXQ13_13840</name>
</gene>
<organism evidence="3 4">
    <name type="scientific">Klenkia terrae</name>
    <dbReference type="NCBI Taxonomy" id="1052259"/>
    <lineage>
        <taxon>Bacteria</taxon>
        <taxon>Bacillati</taxon>
        <taxon>Actinomycetota</taxon>
        <taxon>Actinomycetes</taxon>
        <taxon>Geodermatophilales</taxon>
        <taxon>Geodermatophilaceae</taxon>
        <taxon>Klenkia</taxon>
    </lineage>
</organism>
<dbReference type="GO" id="GO:0016787">
    <property type="term" value="F:hydrolase activity"/>
    <property type="evidence" value="ECO:0007669"/>
    <property type="project" value="UniProtKB-KW"/>
</dbReference>
<dbReference type="Pfam" id="PF02517">
    <property type="entry name" value="Rce1-like"/>
    <property type="match status" value="1"/>
</dbReference>
<dbReference type="RefSeq" id="WP_225233600.1">
    <property type="nucleotide sequence ID" value="NZ_JBAPLV010000014.1"/>
</dbReference>
<sequence>MTAPVTAAPVRHPWLWSVAVAVGWRAVVVVAALGLSPMAVAAFPDLGAVVVNLLACAVPLAVVARLGWWRMPWLREVRPRAWWPLAPLAVVYAARIVFGWELGPVEAMSTVVLVLVAATSEELWSRGVVQELLRAVRPLWRAVAVGVLFGVGHVLSGVVLGRELDYLAFQVPHATIQGFALAALRMHVVSIWPLVGLHALSNLLVLAEAPGAVPVWWEAGQLLLTLAFGLWLVLRYERRPVEVSAPAGR</sequence>
<evidence type="ECO:0000313" key="3">
    <source>
        <dbReference type="EMBL" id="MEI4279548.1"/>
    </source>
</evidence>
<evidence type="ECO:0000313" key="4">
    <source>
        <dbReference type="Proteomes" id="UP001373496"/>
    </source>
</evidence>
<dbReference type="EMBL" id="JBAPLV010000014">
    <property type="protein sequence ID" value="MEI4279548.1"/>
    <property type="molecule type" value="Genomic_DNA"/>
</dbReference>
<evidence type="ECO:0000256" key="1">
    <source>
        <dbReference type="SAM" id="Phobius"/>
    </source>
</evidence>
<feature type="domain" description="CAAX prenyl protease 2/Lysostaphin resistance protein A-like" evidence="2">
    <location>
        <begin position="108"/>
        <end position="204"/>
    </location>
</feature>
<protein>
    <submittedName>
        <fullName evidence="3">CPBP family intramembrane glutamic endopeptidase</fullName>
        <ecNumber evidence="3">3.4.-.-</ecNumber>
    </submittedName>
</protein>
<feature type="transmembrane region" description="Helical" evidence="1">
    <location>
        <begin position="47"/>
        <end position="69"/>
    </location>
</feature>
<keyword evidence="3" id="KW-0378">Hydrolase</keyword>
<comment type="caution">
    <text evidence="3">The sequence shown here is derived from an EMBL/GenBank/DDBJ whole genome shotgun (WGS) entry which is preliminary data.</text>
</comment>
<proteinExistence type="predicted"/>
<keyword evidence="4" id="KW-1185">Reference proteome</keyword>
<feature type="transmembrane region" description="Helical" evidence="1">
    <location>
        <begin position="14"/>
        <end position="35"/>
    </location>
</feature>
<feature type="transmembrane region" description="Helical" evidence="1">
    <location>
        <begin position="215"/>
        <end position="234"/>
    </location>
</feature>
<keyword evidence="1" id="KW-0472">Membrane</keyword>
<feature type="transmembrane region" description="Helical" evidence="1">
    <location>
        <begin position="89"/>
        <end position="118"/>
    </location>
</feature>